<dbReference type="SMART" id="SM00335">
    <property type="entry name" value="ANX"/>
    <property type="match status" value="3"/>
</dbReference>
<evidence type="ECO:0000256" key="4">
    <source>
        <dbReference type="ARBA" id="ARBA00023216"/>
    </source>
</evidence>
<keyword evidence="4" id="KW-0041">Annexin</keyword>
<dbReference type="GO" id="GO:0009408">
    <property type="term" value="P:response to heat"/>
    <property type="evidence" value="ECO:0000318"/>
    <property type="project" value="GO_Central"/>
</dbReference>
<dbReference type="PANTHER" id="PTHR10502:SF196">
    <property type="entry name" value="ANNEXIN D4"/>
    <property type="match status" value="1"/>
</dbReference>
<feature type="chain" id="PRO_5013310990" description="Annexin" evidence="6">
    <location>
        <begin position="25"/>
        <end position="382"/>
    </location>
</feature>
<dbReference type="Pfam" id="PF00191">
    <property type="entry name" value="Annexin"/>
    <property type="match status" value="3"/>
</dbReference>
<evidence type="ECO:0000256" key="1">
    <source>
        <dbReference type="ARBA" id="ARBA00022723"/>
    </source>
</evidence>
<dbReference type="PROSITE" id="PS51257">
    <property type="entry name" value="PROKAR_LIPOPROTEIN"/>
    <property type="match status" value="1"/>
</dbReference>
<dbReference type="Gene3D" id="1.10.220.10">
    <property type="entry name" value="Annexin"/>
    <property type="match status" value="3"/>
</dbReference>
<evidence type="ECO:0000313" key="8">
    <source>
        <dbReference type="Proteomes" id="UP000091857"/>
    </source>
</evidence>
<feature type="signal peptide" evidence="6">
    <location>
        <begin position="1"/>
        <end position="24"/>
    </location>
</feature>
<dbReference type="InterPro" id="IPR001464">
    <property type="entry name" value="Annexin"/>
</dbReference>
<evidence type="ECO:0000256" key="3">
    <source>
        <dbReference type="ARBA" id="ARBA00022837"/>
    </source>
</evidence>
<evidence type="ECO:0008006" key="9">
    <source>
        <dbReference type="Google" id="ProtNLM"/>
    </source>
</evidence>
<dbReference type="PROSITE" id="PS51897">
    <property type="entry name" value="ANNEXIN_2"/>
    <property type="match status" value="2"/>
</dbReference>
<dbReference type="Gramene" id="Manes.04G165200.1.v8.1">
    <property type="protein sequence ID" value="Manes.04G165200.1.v8.1.CDS"/>
    <property type="gene ID" value="Manes.04G165200.v8.1"/>
</dbReference>
<evidence type="ECO:0000256" key="6">
    <source>
        <dbReference type="SAM" id="SignalP"/>
    </source>
</evidence>
<proteinExistence type="predicted"/>
<keyword evidence="1" id="KW-0479">Metal-binding</keyword>
<gene>
    <name evidence="7" type="ORF">MANES_04G165200v8</name>
</gene>
<dbReference type="Proteomes" id="UP000091857">
    <property type="component" value="Chromosome 4"/>
</dbReference>
<dbReference type="InterPro" id="IPR018502">
    <property type="entry name" value="Annexin_repeat"/>
</dbReference>
<reference evidence="8" key="1">
    <citation type="journal article" date="2016" name="Nat. Biotechnol.">
        <title>Sequencing wild and cultivated cassava and related species reveals extensive interspecific hybridization and genetic diversity.</title>
        <authorList>
            <person name="Bredeson J.V."/>
            <person name="Lyons J.B."/>
            <person name="Prochnik S.E."/>
            <person name="Wu G.A."/>
            <person name="Ha C.M."/>
            <person name="Edsinger-Gonzales E."/>
            <person name="Grimwood J."/>
            <person name="Schmutz J."/>
            <person name="Rabbi I.Y."/>
            <person name="Egesi C."/>
            <person name="Nauluvula P."/>
            <person name="Lebot V."/>
            <person name="Ndunguru J."/>
            <person name="Mkamilo G."/>
            <person name="Bart R.S."/>
            <person name="Setter T.L."/>
            <person name="Gleadow R.M."/>
            <person name="Kulakow P."/>
            <person name="Ferguson M.E."/>
            <person name="Rounsley S."/>
            <person name="Rokhsar D.S."/>
        </authorList>
    </citation>
    <scope>NUCLEOTIDE SEQUENCE [LARGE SCALE GENOMIC DNA]</scope>
    <source>
        <strain evidence="8">cv. AM560-2</strain>
    </source>
</reference>
<dbReference type="STRING" id="3983.A0A2C9W393"/>
<keyword evidence="2" id="KW-0677">Repeat</keyword>
<keyword evidence="8" id="KW-1185">Reference proteome</keyword>
<dbReference type="GO" id="GO:0005886">
    <property type="term" value="C:plasma membrane"/>
    <property type="evidence" value="ECO:0000318"/>
    <property type="project" value="GO_Central"/>
</dbReference>
<keyword evidence="5" id="KW-0111">Calcium/phospholipid-binding</keyword>
<protein>
    <recommendedName>
        <fullName evidence="9">Annexin</fullName>
    </recommendedName>
</protein>
<dbReference type="GO" id="GO:0005509">
    <property type="term" value="F:calcium ion binding"/>
    <property type="evidence" value="ECO:0007669"/>
    <property type="project" value="InterPro"/>
</dbReference>
<keyword evidence="6" id="KW-0732">Signal</keyword>
<dbReference type="GO" id="GO:0009651">
    <property type="term" value="P:response to salt stress"/>
    <property type="evidence" value="ECO:0000318"/>
    <property type="project" value="GO_Central"/>
</dbReference>
<dbReference type="EMBL" id="CM004390">
    <property type="protein sequence ID" value="OAY53470.1"/>
    <property type="molecule type" value="Genomic_DNA"/>
</dbReference>
<evidence type="ECO:0000256" key="2">
    <source>
        <dbReference type="ARBA" id="ARBA00022737"/>
    </source>
</evidence>
<organism evidence="7 8">
    <name type="scientific">Manihot esculenta</name>
    <name type="common">Cassava</name>
    <name type="synonym">Jatropha manihot</name>
    <dbReference type="NCBI Taxonomy" id="3983"/>
    <lineage>
        <taxon>Eukaryota</taxon>
        <taxon>Viridiplantae</taxon>
        <taxon>Streptophyta</taxon>
        <taxon>Embryophyta</taxon>
        <taxon>Tracheophyta</taxon>
        <taxon>Spermatophyta</taxon>
        <taxon>Magnoliopsida</taxon>
        <taxon>eudicotyledons</taxon>
        <taxon>Gunneridae</taxon>
        <taxon>Pentapetalae</taxon>
        <taxon>rosids</taxon>
        <taxon>fabids</taxon>
        <taxon>Malpighiales</taxon>
        <taxon>Euphorbiaceae</taxon>
        <taxon>Crotonoideae</taxon>
        <taxon>Manihoteae</taxon>
        <taxon>Manihot</taxon>
    </lineage>
</organism>
<dbReference type="GO" id="GO:0009409">
    <property type="term" value="P:response to cold"/>
    <property type="evidence" value="ECO:0000318"/>
    <property type="project" value="GO_Central"/>
</dbReference>
<dbReference type="GO" id="GO:0005737">
    <property type="term" value="C:cytoplasm"/>
    <property type="evidence" value="ECO:0000318"/>
    <property type="project" value="GO_Central"/>
</dbReference>
<dbReference type="GO" id="GO:0005544">
    <property type="term" value="F:calcium-dependent phospholipid binding"/>
    <property type="evidence" value="ECO:0000318"/>
    <property type="project" value="GO_Central"/>
</dbReference>
<name>A0A2C9W393_MANES</name>
<dbReference type="PRINTS" id="PR00196">
    <property type="entry name" value="ANNEXIN"/>
</dbReference>
<dbReference type="AlphaFoldDB" id="A0A2C9W393"/>
<dbReference type="PANTHER" id="PTHR10502">
    <property type="entry name" value="ANNEXIN"/>
    <property type="match status" value="1"/>
</dbReference>
<dbReference type="FunFam" id="1.10.220.10:FF:000014">
    <property type="entry name" value="annexin D4"/>
    <property type="match status" value="1"/>
</dbReference>
<comment type="caution">
    <text evidence="7">The sequence shown here is derived from an EMBL/GenBank/DDBJ whole genome shotgun (WGS) entry which is preliminary data.</text>
</comment>
<evidence type="ECO:0000313" key="7">
    <source>
        <dbReference type="EMBL" id="OAY53470.1"/>
    </source>
</evidence>
<sequence length="382" mass="43782">MRESQVIFIHFTSTSFLLLPIVISCNSPSYPKCSPIIFEMTRITIQVNINPACCLCPCYLNSKNTEKQEDMAHPQELKSLTKAFSGLGVDEKSLISILGKSHPEHRTTFRKTSPHLFIDDERSFERWDDHCITLLRHEFLRFENAVVLWAMHPWERDARSVYEALRLGSYDVIVEIACTRSSEELLGARKAYHSLYDHSIEEDVATHITSSERKLLVALVSAYRYEGPKVREDIAKHEAKLIANAIKNGDEKNPIEDDEVVRILTTRSKLHLEAIYRRYEEVSGNSIHEDLEAADLILKKTVECLCTPQAYFSKVIDEAMRNDAEQHTKKALTRIIVSRADVDMKEIKEEYSSLYGVPLSQKIEDNASGNYKDFLLALITRD</sequence>
<dbReference type="SUPFAM" id="SSF47874">
    <property type="entry name" value="Annexin"/>
    <property type="match status" value="1"/>
</dbReference>
<dbReference type="GO" id="GO:0001786">
    <property type="term" value="F:phosphatidylserine binding"/>
    <property type="evidence" value="ECO:0000318"/>
    <property type="project" value="GO_Central"/>
</dbReference>
<dbReference type="GO" id="GO:0009414">
    <property type="term" value="P:response to water deprivation"/>
    <property type="evidence" value="ECO:0000318"/>
    <property type="project" value="GO_Central"/>
</dbReference>
<dbReference type="FunFam" id="1.10.220.10:FF:000021">
    <property type="entry name" value="annexin D4"/>
    <property type="match status" value="1"/>
</dbReference>
<dbReference type="InterPro" id="IPR037104">
    <property type="entry name" value="Annexin_sf"/>
</dbReference>
<dbReference type="FunFam" id="1.10.220.10:FF:000006">
    <property type="entry name" value="Annexin"/>
    <property type="match status" value="1"/>
</dbReference>
<accession>A0A2C9W393</accession>
<keyword evidence="3" id="KW-0106">Calcium</keyword>
<evidence type="ECO:0000256" key="5">
    <source>
        <dbReference type="ARBA" id="ARBA00023302"/>
    </source>
</evidence>